<dbReference type="OrthoDB" id="594725at2"/>
<dbReference type="InterPro" id="IPR005467">
    <property type="entry name" value="His_kinase_dom"/>
</dbReference>
<evidence type="ECO:0000256" key="7">
    <source>
        <dbReference type="ARBA" id="ARBA00022777"/>
    </source>
</evidence>
<dbReference type="Pfam" id="PF00512">
    <property type="entry name" value="HisKA"/>
    <property type="match status" value="1"/>
</dbReference>
<keyword evidence="7 14" id="KW-0418">Kinase</keyword>
<dbReference type="SUPFAM" id="SSF47384">
    <property type="entry name" value="Homodimeric domain of signal transducing histidine kinase"/>
    <property type="match status" value="1"/>
</dbReference>
<proteinExistence type="predicted"/>
<keyword evidence="8 11" id="KW-1133">Transmembrane helix</keyword>
<dbReference type="InterPro" id="IPR036097">
    <property type="entry name" value="HisK_dim/P_sf"/>
</dbReference>
<evidence type="ECO:0000259" key="13">
    <source>
        <dbReference type="PROSITE" id="PS50885"/>
    </source>
</evidence>
<dbReference type="AlphaFoldDB" id="A0A2S7IQS5"/>
<comment type="subcellular location">
    <subcellularLocation>
        <location evidence="2">Membrane</location>
    </subcellularLocation>
</comment>
<evidence type="ECO:0000256" key="6">
    <source>
        <dbReference type="ARBA" id="ARBA00022692"/>
    </source>
</evidence>
<keyword evidence="5" id="KW-0808">Transferase</keyword>
<dbReference type="CDD" id="cd00082">
    <property type="entry name" value="HisKA"/>
    <property type="match status" value="1"/>
</dbReference>
<dbReference type="InterPro" id="IPR004358">
    <property type="entry name" value="Sig_transdc_His_kin-like_C"/>
</dbReference>
<dbReference type="InterPro" id="IPR036890">
    <property type="entry name" value="HATPase_C_sf"/>
</dbReference>
<feature type="domain" description="HAMP" evidence="13">
    <location>
        <begin position="178"/>
        <end position="231"/>
    </location>
</feature>
<evidence type="ECO:0000259" key="12">
    <source>
        <dbReference type="PROSITE" id="PS50109"/>
    </source>
</evidence>
<comment type="catalytic activity">
    <reaction evidence="1">
        <text>ATP + protein L-histidine = ADP + protein N-phospho-L-histidine.</text>
        <dbReference type="EC" id="2.7.13.3"/>
    </reaction>
</comment>
<dbReference type="EC" id="2.7.13.3" evidence="3"/>
<dbReference type="InterPro" id="IPR003661">
    <property type="entry name" value="HisK_dim/P_dom"/>
</dbReference>
<dbReference type="SUPFAM" id="SSF158472">
    <property type="entry name" value="HAMP domain-like"/>
    <property type="match status" value="1"/>
</dbReference>
<dbReference type="CDD" id="cd06225">
    <property type="entry name" value="HAMP"/>
    <property type="match status" value="1"/>
</dbReference>
<dbReference type="PRINTS" id="PR00344">
    <property type="entry name" value="BCTRLSENSOR"/>
</dbReference>
<dbReference type="GO" id="GO:0000155">
    <property type="term" value="F:phosphorelay sensor kinase activity"/>
    <property type="evidence" value="ECO:0007669"/>
    <property type="project" value="InterPro"/>
</dbReference>
<keyword evidence="10 11" id="KW-0472">Membrane</keyword>
<accession>A0A2S7IQS5</accession>
<dbReference type="SMART" id="SM00388">
    <property type="entry name" value="HisKA"/>
    <property type="match status" value="1"/>
</dbReference>
<dbReference type="GO" id="GO:0016020">
    <property type="term" value="C:membrane"/>
    <property type="evidence" value="ECO:0007669"/>
    <property type="project" value="UniProtKB-SubCell"/>
</dbReference>
<dbReference type="PROSITE" id="PS50885">
    <property type="entry name" value="HAMP"/>
    <property type="match status" value="1"/>
</dbReference>
<evidence type="ECO:0000256" key="5">
    <source>
        <dbReference type="ARBA" id="ARBA00022679"/>
    </source>
</evidence>
<dbReference type="Pfam" id="PF00672">
    <property type="entry name" value="HAMP"/>
    <property type="match status" value="1"/>
</dbReference>
<dbReference type="InterPro" id="IPR003594">
    <property type="entry name" value="HATPase_dom"/>
</dbReference>
<dbReference type="Gene3D" id="3.30.565.10">
    <property type="entry name" value="Histidine kinase-like ATPase, C-terminal domain"/>
    <property type="match status" value="1"/>
</dbReference>
<evidence type="ECO:0000256" key="8">
    <source>
        <dbReference type="ARBA" id="ARBA00022989"/>
    </source>
</evidence>
<dbReference type="PANTHER" id="PTHR45436">
    <property type="entry name" value="SENSOR HISTIDINE KINASE YKOH"/>
    <property type="match status" value="1"/>
</dbReference>
<name>A0A2S7IQS5_9BACT</name>
<reference evidence="15" key="1">
    <citation type="submission" date="2018-02" db="EMBL/GenBank/DDBJ databases">
        <title>Genome sequencing of Solimonas sp. HR-BB.</title>
        <authorList>
            <person name="Lee Y."/>
            <person name="Jeon C.O."/>
        </authorList>
    </citation>
    <scope>NUCLEOTIDE SEQUENCE [LARGE SCALE GENOMIC DNA]</scope>
    <source>
        <strain evidence="15">HR-U</strain>
    </source>
</reference>
<evidence type="ECO:0000256" key="4">
    <source>
        <dbReference type="ARBA" id="ARBA00022553"/>
    </source>
</evidence>
<evidence type="ECO:0000256" key="2">
    <source>
        <dbReference type="ARBA" id="ARBA00004370"/>
    </source>
</evidence>
<keyword evidence="9" id="KW-0902">Two-component regulatory system</keyword>
<dbReference type="PANTHER" id="PTHR45436:SF5">
    <property type="entry name" value="SENSOR HISTIDINE KINASE TRCS"/>
    <property type="match status" value="1"/>
</dbReference>
<dbReference type="RefSeq" id="WP_104711810.1">
    <property type="nucleotide sequence ID" value="NZ_PTRA01000001.1"/>
</dbReference>
<dbReference type="EMBL" id="PTRA01000001">
    <property type="protein sequence ID" value="PQA59940.1"/>
    <property type="molecule type" value="Genomic_DNA"/>
</dbReference>
<dbReference type="SMART" id="SM00304">
    <property type="entry name" value="HAMP"/>
    <property type="match status" value="1"/>
</dbReference>
<dbReference type="Proteomes" id="UP000239590">
    <property type="component" value="Unassembled WGS sequence"/>
</dbReference>
<sequence length="458" mass="52796">MQIRTRLTIQFTLLVSVIVLLAFAAIYYFREYSLQEQFYKRLRQKALSTVELLVNQNEVNSEILKLIDQSNYDLLYKENVILYTYRNDIYHANNDTIRFDLDRNILNRIRLNKELRIDQGEYKLYGLYYTNDGERMVSVAGAADVADQVSMRSLLRIMLYAYVACILLVAVVGWFFAGRALVPISDVINEVQRIYPQNLSRRVNTQNEKDEIGRLTFTFNALLDRVEQAFRLQNMFISNVSHELKNPLTKIISQLEVVLLRERSTEEYRQTASSVLADARDLSQLSNTLLELAKVSDQNQPFLTAPVRIDEVLWDARDLLRSTHQSYTIKVEFPVDIEEDSVLTLNGNAYLLKVAAINLMENGCKFSIDHTVFVKVLPSSTQLELVFSNRSDIAQEELSLIFQPFYRSQKSVRISGYGIGLSLVDRIIKLHNGTIEVDSQEGNVTFRIVIPQPKSNFQ</sequence>
<dbReference type="Gene3D" id="1.10.287.130">
    <property type="match status" value="1"/>
</dbReference>
<evidence type="ECO:0000256" key="1">
    <source>
        <dbReference type="ARBA" id="ARBA00000085"/>
    </source>
</evidence>
<feature type="transmembrane region" description="Helical" evidence="11">
    <location>
        <begin position="157"/>
        <end position="177"/>
    </location>
</feature>
<keyword evidence="4" id="KW-0597">Phosphoprotein</keyword>
<gene>
    <name evidence="14" type="ORF">C5O19_10050</name>
</gene>
<evidence type="ECO:0000313" key="14">
    <source>
        <dbReference type="EMBL" id="PQA59940.1"/>
    </source>
</evidence>
<dbReference type="SUPFAM" id="SSF55874">
    <property type="entry name" value="ATPase domain of HSP90 chaperone/DNA topoisomerase II/histidine kinase"/>
    <property type="match status" value="1"/>
</dbReference>
<dbReference type="PROSITE" id="PS50109">
    <property type="entry name" value="HIS_KIN"/>
    <property type="match status" value="1"/>
</dbReference>
<evidence type="ECO:0000313" key="15">
    <source>
        <dbReference type="Proteomes" id="UP000239590"/>
    </source>
</evidence>
<evidence type="ECO:0000256" key="3">
    <source>
        <dbReference type="ARBA" id="ARBA00012438"/>
    </source>
</evidence>
<protein>
    <recommendedName>
        <fullName evidence="3">histidine kinase</fullName>
        <ecNumber evidence="3">2.7.13.3</ecNumber>
    </recommendedName>
</protein>
<feature type="transmembrane region" description="Helical" evidence="11">
    <location>
        <begin position="6"/>
        <end position="29"/>
    </location>
</feature>
<keyword evidence="15" id="KW-1185">Reference proteome</keyword>
<dbReference type="SMART" id="SM00387">
    <property type="entry name" value="HATPase_c"/>
    <property type="match status" value="1"/>
</dbReference>
<evidence type="ECO:0000256" key="9">
    <source>
        <dbReference type="ARBA" id="ARBA00023012"/>
    </source>
</evidence>
<dbReference type="Pfam" id="PF02518">
    <property type="entry name" value="HATPase_c"/>
    <property type="match status" value="1"/>
</dbReference>
<feature type="domain" description="Histidine kinase" evidence="12">
    <location>
        <begin position="239"/>
        <end position="454"/>
    </location>
</feature>
<dbReference type="InterPro" id="IPR003660">
    <property type="entry name" value="HAMP_dom"/>
</dbReference>
<dbReference type="Gene3D" id="6.10.340.10">
    <property type="match status" value="1"/>
</dbReference>
<dbReference type="InterPro" id="IPR050428">
    <property type="entry name" value="TCS_sensor_his_kinase"/>
</dbReference>
<organism evidence="14 15">
    <name type="scientific">Siphonobacter curvatus</name>
    <dbReference type="NCBI Taxonomy" id="2094562"/>
    <lineage>
        <taxon>Bacteria</taxon>
        <taxon>Pseudomonadati</taxon>
        <taxon>Bacteroidota</taxon>
        <taxon>Cytophagia</taxon>
        <taxon>Cytophagales</taxon>
        <taxon>Cytophagaceae</taxon>
        <taxon>Siphonobacter</taxon>
    </lineage>
</organism>
<keyword evidence="6 11" id="KW-0812">Transmembrane</keyword>
<evidence type="ECO:0000256" key="11">
    <source>
        <dbReference type="SAM" id="Phobius"/>
    </source>
</evidence>
<comment type="caution">
    <text evidence="14">The sequence shown here is derived from an EMBL/GenBank/DDBJ whole genome shotgun (WGS) entry which is preliminary data.</text>
</comment>
<evidence type="ECO:0000256" key="10">
    <source>
        <dbReference type="ARBA" id="ARBA00023136"/>
    </source>
</evidence>